<dbReference type="Proteomes" id="UP000622687">
    <property type="component" value="Unassembled WGS sequence"/>
</dbReference>
<dbReference type="NCBIfam" id="TIGR04223">
    <property type="entry name" value="quorum_AgrD"/>
    <property type="match status" value="1"/>
</dbReference>
<dbReference type="EMBL" id="JAEEGB010000019">
    <property type="protein sequence ID" value="MBI6874167.1"/>
    <property type="molecule type" value="Genomic_DNA"/>
</dbReference>
<comment type="caution">
    <text evidence="1">The sequence shown here is derived from an EMBL/GenBank/DDBJ whole genome shotgun (WGS) entry which is preliminary data.</text>
</comment>
<proteinExistence type="predicted"/>
<keyword evidence="2" id="KW-1185">Reference proteome</keyword>
<reference evidence="1" key="1">
    <citation type="submission" date="2020-12" db="EMBL/GenBank/DDBJ databases">
        <title>Clostridium thailandense sp. nov., a novel acetogenic bacterium isolated from peat land soil in Thailand.</title>
        <authorList>
            <person name="Chaikitkaew S."/>
            <person name="Birkeland N.K."/>
        </authorList>
    </citation>
    <scope>NUCLEOTIDE SEQUENCE</scope>
    <source>
        <strain evidence="1">DSM 17425</strain>
    </source>
</reference>
<dbReference type="AlphaFoldDB" id="A0A934M4E2"/>
<evidence type="ECO:0000313" key="1">
    <source>
        <dbReference type="EMBL" id="MBI6874167.1"/>
    </source>
</evidence>
<dbReference type="InterPro" id="IPR009229">
    <property type="entry name" value="AgrD"/>
</dbReference>
<dbReference type="RefSeq" id="WP_211143573.1">
    <property type="nucleotide sequence ID" value="NZ_JAEEGB010000019.1"/>
</dbReference>
<evidence type="ECO:0000313" key="2">
    <source>
        <dbReference type="Proteomes" id="UP000622687"/>
    </source>
</evidence>
<organism evidence="1 2">
    <name type="scientific">Clostridium aciditolerans</name>
    <dbReference type="NCBI Taxonomy" id="339861"/>
    <lineage>
        <taxon>Bacteria</taxon>
        <taxon>Bacillati</taxon>
        <taxon>Bacillota</taxon>
        <taxon>Clostridia</taxon>
        <taxon>Eubacteriales</taxon>
        <taxon>Clostridiaceae</taxon>
        <taxon>Clostridium</taxon>
    </lineage>
</organism>
<protein>
    <submittedName>
        <fullName evidence="1">Cyclic lactone autoinducer peptide</fullName>
    </submittedName>
</protein>
<accession>A0A934M4E2</accession>
<name>A0A934M4E2_9CLOT</name>
<gene>
    <name evidence="1" type="ORF">I6U51_15900</name>
</gene>
<sequence>MEKRSIKRLIALFASTIAMLVATTSASMCWVHVFGEPKMPKSLYKMD</sequence>